<dbReference type="AlphaFoldDB" id="A0A6B9ZL92"/>
<gene>
    <name evidence="2" type="ORF">GWR21_27310</name>
</gene>
<sequence>MLIAFKISNYRSIGAEQEISLIPATNQKDHLQNIITKGKYQALNAIALYGPNASGKSNLLRAISLLDRLVHTSAGMSSTAKLPYDPFVLRAGYENKPTRLEATFIIDGIRYRYGLEFSEYEVNKEWLFRKSAGREVYIFEREGDTIDVSTSLKGSKKVIDAAIEATRPNALFLSISDTLNLEEPKKIMQWFKYLHMIDGLSTDDDIRTVALHNTSAYSIKIQDYIKSLNLGILDIQIATRDFDEAELPANMPEALRKELINQLQGQQTYKVNAVHNLYDNDGQATANVHIWDFYERESAGSQKAFKLSGPILWALSKGGVLIIDEIEAAMHPIMTLNTIDLFLDQTSNPNGAQLIFATHDTNLLSYSKLRRDQIYFSEKNKWESTEIYSLSDFVHFEEKDGEFKSEKERPDTDKEKRYFEGRYGAIPILGNFRKFIRDTKWPKEEK</sequence>
<evidence type="ECO:0000313" key="3">
    <source>
        <dbReference type="Proteomes" id="UP000476411"/>
    </source>
</evidence>
<dbReference type="InterPro" id="IPR027417">
    <property type="entry name" value="P-loop_NTPase"/>
</dbReference>
<dbReference type="PANTHER" id="PTHR40396:SF1">
    <property type="entry name" value="ATPASE AAA-TYPE CORE DOMAIN-CONTAINING PROTEIN"/>
    <property type="match status" value="1"/>
</dbReference>
<reference evidence="2 3" key="1">
    <citation type="submission" date="2020-01" db="EMBL/GenBank/DDBJ databases">
        <title>Complete genome sequence of Chitinophaga sp. H33E-04 isolated from quinoa roots.</title>
        <authorList>
            <person name="Weon H.-Y."/>
            <person name="Lee S.A."/>
        </authorList>
    </citation>
    <scope>NUCLEOTIDE SEQUENCE [LARGE SCALE GENOMIC DNA]</scope>
    <source>
        <strain evidence="2 3">H33E-04</strain>
    </source>
</reference>
<dbReference type="InterPro" id="IPR003959">
    <property type="entry name" value="ATPase_AAA_core"/>
</dbReference>
<name>A0A6B9ZL92_9BACT</name>
<evidence type="ECO:0000313" key="2">
    <source>
        <dbReference type="EMBL" id="QHS63162.1"/>
    </source>
</evidence>
<dbReference type="Gene3D" id="3.40.50.300">
    <property type="entry name" value="P-loop containing nucleotide triphosphate hydrolases"/>
    <property type="match status" value="1"/>
</dbReference>
<protein>
    <submittedName>
        <fullName evidence="2">AAA family ATPase</fullName>
    </submittedName>
</protein>
<accession>A0A6B9ZL92</accession>
<dbReference type="GO" id="GO:0016887">
    <property type="term" value="F:ATP hydrolysis activity"/>
    <property type="evidence" value="ECO:0007669"/>
    <property type="project" value="InterPro"/>
</dbReference>
<keyword evidence="3" id="KW-1185">Reference proteome</keyword>
<proteinExistence type="predicted"/>
<dbReference type="SUPFAM" id="SSF52540">
    <property type="entry name" value="P-loop containing nucleoside triphosphate hydrolases"/>
    <property type="match status" value="1"/>
</dbReference>
<dbReference type="PANTHER" id="PTHR40396">
    <property type="entry name" value="ATPASE-LIKE PROTEIN"/>
    <property type="match status" value="1"/>
</dbReference>
<dbReference type="Proteomes" id="UP000476411">
    <property type="component" value="Chromosome"/>
</dbReference>
<dbReference type="EMBL" id="CP048113">
    <property type="protein sequence ID" value="QHS63162.1"/>
    <property type="molecule type" value="Genomic_DNA"/>
</dbReference>
<dbReference type="RefSeq" id="WP_162334885.1">
    <property type="nucleotide sequence ID" value="NZ_CP048113.1"/>
</dbReference>
<dbReference type="Pfam" id="PF13304">
    <property type="entry name" value="AAA_21"/>
    <property type="match status" value="1"/>
</dbReference>
<dbReference type="GO" id="GO:0005524">
    <property type="term" value="F:ATP binding"/>
    <property type="evidence" value="ECO:0007669"/>
    <property type="project" value="InterPro"/>
</dbReference>
<dbReference type="KEGG" id="chih:GWR21_27310"/>
<feature type="domain" description="ATPase AAA-type core" evidence="1">
    <location>
        <begin position="47"/>
        <end position="365"/>
    </location>
</feature>
<evidence type="ECO:0000259" key="1">
    <source>
        <dbReference type="Pfam" id="PF13304"/>
    </source>
</evidence>
<organism evidence="2 3">
    <name type="scientific">Chitinophaga agri</name>
    <dbReference type="NCBI Taxonomy" id="2703787"/>
    <lineage>
        <taxon>Bacteria</taxon>
        <taxon>Pseudomonadati</taxon>
        <taxon>Bacteroidota</taxon>
        <taxon>Chitinophagia</taxon>
        <taxon>Chitinophagales</taxon>
        <taxon>Chitinophagaceae</taxon>
        <taxon>Chitinophaga</taxon>
    </lineage>
</organism>